<comment type="function">
    <text evidence="7">Acts as a ribosome collision sensor, splitting the ribosome into its 2 subunits. Detects stalled/collided 70S ribosomes which it binds and splits by an ATP-hydrolysis driven conformational change. Acts upstream of the ribosome quality control system (RQC), a ribosome-associated complex that mediates the extraction of incompletely synthesized nascent chains from stalled ribosomes and their subsequent degradation. Probably generates substrates for RQC.</text>
</comment>
<dbReference type="PANTHER" id="PTHR48466:SF2">
    <property type="entry name" value="OS10G0509000 PROTEIN"/>
    <property type="match status" value="1"/>
</dbReference>
<dbReference type="GO" id="GO:0016887">
    <property type="term" value="F:ATP hydrolysis activity"/>
    <property type="evidence" value="ECO:0007669"/>
    <property type="project" value="InterPro"/>
</dbReference>
<evidence type="ECO:0000313" key="11">
    <source>
        <dbReference type="EMBL" id="AJG38148.1"/>
    </source>
</evidence>
<evidence type="ECO:0000256" key="8">
    <source>
        <dbReference type="SAM" id="Coils"/>
    </source>
</evidence>
<sequence>MDGKSIEMLEFNRVREILAGHTDFAVSRDLALGIQPSSDPDLVSLRLRQSAEARHLLSLEPNFSIGEIQDIRETAGMAARGKVLEPQTLLTIQSTLAAARHARSTVSKHSDECPSLWHIAKEIVLLPELEQEIDDCVDEMGQAPDYASMKLAELRHQLRETRQQLMDRLESFLNSRKGQRVAQESLITERESRYVIPVKAELQNEIEGIIHDVSNTGATVFMEPWITVGLGNELRQLEMEEKHEVERILAALSEEIGSNQTSLSQNIDLIALLDLTLAKARYADRARAAEPAILSPNSSGEQQPLKLVNAKHPLLKHKAVPLTVELGRDFLSLVITGPNAGGKTVALKTIGLMTLMAQAGLPIPAETESSIPIFDGVFADIGDEQSIEETISSFSWHMNNVVRIVQSATQNSLVLLDELGTSTDPSEGAALARSVLLHFLSKRIITVATTHYSELKVFAHSTEGLQNASLDFDPATLSPTYHLTMGIPGGSNALATASRLGLPFDIVDNARQMLGKGTQEMEKLLSDLNAEKQRVEELRSKLEKERSEAEILKKEWEQELNNVKNERQRILQEARDQVASEAAELQRQIRQANAELKKAKSRESIDTAKKTLETVHQQMKSPAWQTGTTEGEEETEPTEDTISVGDEVEIMDTHARGTVLSLLEKTGEVEVQVGQIKLKTNVNELKKVNPGGEVVPPRSPSVKKHVRGRKSLAELDLRGKRAEDIEPELDRYLNDASLTGFGEVSIIHGYGTGTVRQIVRETLASHPLVKSYRPGKPDEGSDGVTIASL</sequence>
<dbReference type="PROSITE" id="PS50828">
    <property type="entry name" value="SMR"/>
    <property type="match status" value="1"/>
</dbReference>
<accession>A0A0B5KNT1</accession>
<comment type="function">
    <text evidence="7">Endonuclease that is involved in the suppression of homologous recombination and thus may have a key role in the control of bacterial genetic diversity.</text>
</comment>
<feature type="region of interest" description="Disordered" evidence="9">
    <location>
        <begin position="616"/>
        <end position="640"/>
    </location>
</feature>
<keyword evidence="7" id="KW-0255">Endonuclease</keyword>
<keyword evidence="6 7" id="KW-0238">DNA-binding</keyword>
<dbReference type="EC" id="3.1.-.-" evidence="7"/>
<evidence type="ECO:0000256" key="3">
    <source>
        <dbReference type="ARBA" id="ARBA00022801"/>
    </source>
</evidence>
<dbReference type="InterPro" id="IPR005747">
    <property type="entry name" value="MutS2"/>
</dbReference>
<comment type="subunit">
    <text evidence="7">Homodimer. Binds to stalled ribosomes, contacting rRNA.</text>
</comment>
<dbReference type="GO" id="GO:0006298">
    <property type="term" value="P:mismatch repair"/>
    <property type="evidence" value="ECO:0007669"/>
    <property type="project" value="InterPro"/>
</dbReference>
<keyword evidence="3 7" id="KW-0378">Hydrolase</keyword>
<feature type="binding site" evidence="7">
    <location>
        <begin position="337"/>
        <end position="344"/>
    </location>
    <ligand>
        <name>ATP</name>
        <dbReference type="ChEBI" id="CHEBI:30616"/>
    </ligand>
</feature>
<dbReference type="InterPro" id="IPR007696">
    <property type="entry name" value="DNA_mismatch_repair_MutS_core"/>
</dbReference>
<dbReference type="InterPro" id="IPR045076">
    <property type="entry name" value="MutS"/>
</dbReference>
<dbReference type="PIRSF" id="PIRSF005814">
    <property type="entry name" value="MutS_YshD"/>
    <property type="match status" value="1"/>
</dbReference>
<reference evidence="11" key="1">
    <citation type="journal article" date="2015" name="Environ. Microbiol.">
        <title>Pressure adaptation is linked to thermal adaptation in salt-saturated marine habitats.</title>
        <authorList>
            <consortium name="The MAMBA Consortium"/>
            <person name="Alcaide M."/>
            <person name="Stogios P.J."/>
            <person name="Lafraya A."/>
            <person name="Tchigvintsev A."/>
            <person name="Flick R."/>
            <person name="Bargiela R."/>
            <person name="Chernikova T.N."/>
            <person name="Reva O.N."/>
            <person name="Hai T."/>
            <person name="Leggewie C.C."/>
            <person name="Katzke N."/>
            <person name="La Cono V."/>
            <person name="Matesanz R."/>
            <person name="Jebbar M."/>
            <person name="Jaeger K.E."/>
            <person name="Yakimov M.M."/>
            <person name="Yakunin A.F."/>
            <person name="Golyshin P.N."/>
            <person name="Golyshina O.V."/>
            <person name="Savchenko A."/>
            <person name="Ferrer M."/>
        </authorList>
    </citation>
    <scope>NUCLEOTIDE SEQUENCE</scope>
</reference>
<feature type="region of interest" description="Disordered" evidence="9">
    <location>
        <begin position="689"/>
        <end position="708"/>
    </location>
</feature>
<evidence type="ECO:0000259" key="10">
    <source>
        <dbReference type="PROSITE" id="PS50828"/>
    </source>
</evidence>
<gene>
    <name evidence="7" type="primary">mutS2</name>
    <name evidence="7" type="synonym">rqcU</name>
</gene>
<dbReference type="NCBIfam" id="TIGR01069">
    <property type="entry name" value="mutS2"/>
    <property type="match status" value="1"/>
</dbReference>
<dbReference type="SUPFAM" id="SSF160443">
    <property type="entry name" value="SMR domain-like"/>
    <property type="match status" value="1"/>
</dbReference>
<evidence type="ECO:0000256" key="9">
    <source>
        <dbReference type="SAM" id="MobiDB-lite"/>
    </source>
</evidence>
<dbReference type="InterPro" id="IPR027417">
    <property type="entry name" value="P-loop_NTPase"/>
</dbReference>
<dbReference type="SMART" id="SM00463">
    <property type="entry name" value="SMR"/>
    <property type="match status" value="1"/>
</dbReference>
<organism evidence="11">
    <name type="scientific">bacterium enrichment culture clone fosmid MGS-K1</name>
    <dbReference type="NCBI Taxonomy" id="1549356"/>
    <lineage>
        <taxon>Bacteria</taxon>
        <taxon>environmental samples</taxon>
    </lineage>
</organism>
<keyword evidence="8" id="KW-0175">Coiled coil</keyword>
<keyword evidence="2 7" id="KW-0547">Nucleotide-binding</keyword>
<dbReference type="Gene3D" id="3.30.1370.110">
    <property type="match status" value="1"/>
</dbReference>
<evidence type="ECO:0000256" key="1">
    <source>
        <dbReference type="ARBA" id="ARBA00022730"/>
    </source>
</evidence>
<dbReference type="EC" id="3.6.4.-" evidence="7"/>
<feature type="coiled-coil region" evidence="8">
    <location>
        <begin position="518"/>
        <end position="602"/>
    </location>
</feature>
<dbReference type="GO" id="GO:0140664">
    <property type="term" value="F:ATP-dependent DNA damage sensor activity"/>
    <property type="evidence" value="ECO:0007669"/>
    <property type="project" value="InterPro"/>
</dbReference>
<feature type="region of interest" description="Disordered" evidence="9">
    <location>
        <begin position="769"/>
        <end position="789"/>
    </location>
</feature>
<dbReference type="GO" id="GO:0004519">
    <property type="term" value="F:endonuclease activity"/>
    <property type="evidence" value="ECO:0007669"/>
    <property type="project" value="UniProtKB-UniRule"/>
</dbReference>
<keyword evidence="7" id="KW-0540">Nuclease</keyword>
<keyword evidence="5 7" id="KW-0694">RNA-binding</keyword>
<keyword evidence="4 7" id="KW-0067">ATP-binding</keyword>
<evidence type="ECO:0000256" key="7">
    <source>
        <dbReference type="HAMAP-Rule" id="MF_00092"/>
    </source>
</evidence>
<dbReference type="EMBL" id="KF831421">
    <property type="protein sequence ID" value="AJG38148.1"/>
    <property type="molecule type" value="Genomic_DNA"/>
</dbReference>
<dbReference type="InterPro" id="IPR000432">
    <property type="entry name" value="DNA_mismatch_repair_MutS_C"/>
</dbReference>
<dbReference type="CDD" id="cd06503">
    <property type="entry name" value="ATP-synt_Fo_b"/>
    <property type="match status" value="1"/>
</dbReference>
<dbReference type="GO" id="GO:0072344">
    <property type="term" value="P:rescue of stalled ribosome"/>
    <property type="evidence" value="ECO:0007669"/>
    <property type="project" value="UniProtKB-UniRule"/>
</dbReference>
<dbReference type="Pfam" id="PF20297">
    <property type="entry name" value="MSSS"/>
    <property type="match status" value="1"/>
</dbReference>
<evidence type="ECO:0000256" key="5">
    <source>
        <dbReference type="ARBA" id="ARBA00022884"/>
    </source>
</evidence>
<evidence type="ECO:0000256" key="4">
    <source>
        <dbReference type="ARBA" id="ARBA00022840"/>
    </source>
</evidence>
<dbReference type="InterPro" id="IPR036187">
    <property type="entry name" value="DNA_mismatch_repair_MutS_sf"/>
</dbReference>
<dbReference type="GO" id="GO:0005524">
    <property type="term" value="F:ATP binding"/>
    <property type="evidence" value="ECO:0007669"/>
    <property type="project" value="UniProtKB-UniRule"/>
</dbReference>
<dbReference type="SMART" id="SM00534">
    <property type="entry name" value="MUTSac"/>
    <property type="match status" value="1"/>
</dbReference>
<dbReference type="InterPro" id="IPR046893">
    <property type="entry name" value="MSSS"/>
</dbReference>
<dbReference type="InterPro" id="IPR036063">
    <property type="entry name" value="Smr_dom_sf"/>
</dbReference>
<dbReference type="AlphaFoldDB" id="A0A0B5KNT1"/>
<evidence type="ECO:0000256" key="6">
    <source>
        <dbReference type="ARBA" id="ARBA00023125"/>
    </source>
</evidence>
<dbReference type="Pfam" id="PF01713">
    <property type="entry name" value="Smr"/>
    <property type="match status" value="1"/>
</dbReference>
<dbReference type="GO" id="GO:0019843">
    <property type="term" value="F:rRNA binding"/>
    <property type="evidence" value="ECO:0007669"/>
    <property type="project" value="UniProtKB-UniRule"/>
</dbReference>
<dbReference type="PANTHER" id="PTHR48466">
    <property type="entry name" value="OS10G0509000 PROTEIN-RELATED"/>
    <property type="match status" value="1"/>
</dbReference>
<name>A0A0B5KNT1_9BACT</name>
<dbReference type="FunFam" id="3.40.50.300:FF:000830">
    <property type="entry name" value="Endonuclease MutS2"/>
    <property type="match status" value="1"/>
</dbReference>
<dbReference type="SUPFAM" id="SSF52540">
    <property type="entry name" value="P-loop containing nucleoside triphosphate hydrolases"/>
    <property type="match status" value="1"/>
</dbReference>
<proteinExistence type="inferred from homology"/>
<evidence type="ECO:0000256" key="2">
    <source>
        <dbReference type="ARBA" id="ARBA00022741"/>
    </source>
</evidence>
<dbReference type="Gene3D" id="3.40.50.300">
    <property type="entry name" value="P-loop containing nucleotide triphosphate hydrolases"/>
    <property type="match status" value="1"/>
</dbReference>
<feature type="domain" description="Smr" evidence="10">
    <location>
        <begin position="715"/>
        <end position="789"/>
    </location>
</feature>
<dbReference type="Pfam" id="PF00488">
    <property type="entry name" value="MutS_V"/>
    <property type="match status" value="1"/>
</dbReference>
<dbReference type="GO" id="GO:0030983">
    <property type="term" value="F:mismatched DNA binding"/>
    <property type="evidence" value="ECO:0007669"/>
    <property type="project" value="InterPro"/>
</dbReference>
<dbReference type="GO" id="GO:0043023">
    <property type="term" value="F:ribosomal large subunit binding"/>
    <property type="evidence" value="ECO:0007669"/>
    <property type="project" value="UniProtKB-UniRule"/>
</dbReference>
<protein>
    <recommendedName>
        <fullName evidence="7">Endonuclease MutS2</fullName>
        <ecNumber evidence="7">3.1.-.-</ecNumber>
    </recommendedName>
    <alternativeName>
        <fullName evidence="7">Ribosome-associated protein quality control-upstream factor</fullName>
        <shortName evidence="7">RQC-upstream factor</shortName>
        <shortName evidence="7">RqcU</shortName>
        <ecNumber evidence="7">3.6.4.-</ecNumber>
    </alternativeName>
</protein>
<dbReference type="InterPro" id="IPR002625">
    <property type="entry name" value="Smr_dom"/>
</dbReference>
<dbReference type="GO" id="GO:0045910">
    <property type="term" value="P:negative regulation of DNA recombination"/>
    <property type="evidence" value="ECO:0007669"/>
    <property type="project" value="InterPro"/>
</dbReference>
<comment type="similarity">
    <text evidence="7">Belongs to the DNA mismatch repair MutS family. MutS2 subfamily.</text>
</comment>
<feature type="compositionally biased region" description="Polar residues" evidence="9">
    <location>
        <begin position="616"/>
        <end position="625"/>
    </location>
</feature>
<dbReference type="SMART" id="SM00533">
    <property type="entry name" value="MUTSd"/>
    <property type="match status" value="1"/>
</dbReference>
<feature type="compositionally biased region" description="Acidic residues" evidence="9">
    <location>
        <begin position="630"/>
        <end position="639"/>
    </location>
</feature>
<dbReference type="HAMAP" id="MF_00092">
    <property type="entry name" value="MutS2"/>
    <property type="match status" value="1"/>
</dbReference>
<dbReference type="SUPFAM" id="SSF48334">
    <property type="entry name" value="DNA repair protein MutS, domain III"/>
    <property type="match status" value="1"/>
</dbReference>
<keyword evidence="1 7" id="KW-0699">rRNA-binding</keyword>